<evidence type="ECO:0000313" key="2">
    <source>
        <dbReference type="Proteomes" id="UP001165960"/>
    </source>
</evidence>
<evidence type="ECO:0000313" key="1">
    <source>
        <dbReference type="EMBL" id="KAJ9055362.1"/>
    </source>
</evidence>
<keyword evidence="2" id="KW-1185">Reference proteome</keyword>
<sequence length="64" mass="7103">MFISVETLPLAHFFIPSSSMAMRTCKASEKVQEKNFCTAWLPSQGDIHQDTIQRKTGMAAQTGV</sequence>
<comment type="caution">
    <text evidence="1">The sequence shown here is derived from an EMBL/GenBank/DDBJ whole genome shotgun (WGS) entry which is preliminary data.</text>
</comment>
<organism evidence="1 2">
    <name type="scientific">Entomophthora muscae</name>
    <dbReference type="NCBI Taxonomy" id="34485"/>
    <lineage>
        <taxon>Eukaryota</taxon>
        <taxon>Fungi</taxon>
        <taxon>Fungi incertae sedis</taxon>
        <taxon>Zoopagomycota</taxon>
        <taxon>Entomophthoromycotina</taxon>
        <taxon>Entomophthoromycetes</taxon>
        <taxon>Entomophthorales</taxon>
        <taxon>Entomophthoraceae</taxon>
        <taxon>Entomophthora</taxon>
    </lineage>
</organism>
<accession>A0ACC2RZA2</accession>
<dbReference type="EMBL" id="QTSX02006401">
    <property type="protein sequence ID" value="KAJ9055362.1"/>
    <property type="molecule type" value="Genomic_DNA"/>
</dbReference>
<dbReference type="Proteomes" id="UP001165960">
    <property type="component" value="Unassembled WGS sequence"/>
</dbReference>
<proteinExistence type="predicted"/>
<protein>
    <submittedName>
        <fullName evidence="1">Uncharacterized protein</fullName>
    </submittedName>
</protein>
<name>A0ACC2RZA2_9FUNG</name>
<reference evidence="1" key="1">
    <citation type="submission" date="2022-04" db="EMBL/GenBank/DDBJ databases">
        <title>Genome of the entomopathogenic fungus Entomophthora muscae.</title>
        <authorList>
            <person name="Elya C."/>
            <person name="Lovett B.R."/>
            <person name="Lee E."/>
            <person name="Macias A.M."/>
            <person name="Hajek A.E."/>
            <person name="De Bivort B.L."/>
            <person name="Kasson M.T."/>
            <person name="De Fine Licht H.H."/>
            <person name="Stajich J.E."/>
        </authorList>
    </citation>
    <scope>NUCLEOTIDE SEQUENCE</scope>
    <source>
        <strain evidence="1">Berkeley</strain>
    </source>
</reference>
<gene>
    <name evidence="1" type="ORF">DSO57_1004566</name>
</gene>